<dbReference type="SUPFAM" id="SSF55961">
    <property type="entry name" value="Bet v1-like"/>
    <property type="match status" value="1"/>
</dbReference>
<reference evidence="1 2" key="1">
    <citation type="submission" date="2019-12" db="EMBL/GenBank/DDBJ databases">
        <title>Paraburkholderia acidiphila 7Q-K02 sp. nov and Paraburkholderia acidisoli DHF22 sp. nov., two strains isolated from forest soil.</title>
        <authorList>
            <person name="Gao Z."/>
            <person name="Qiu L."/>
        </authorList>
    </citation>
    <scope>NUCLEOTIDE SEQUENCE [LARGE SCALE GENOMIC DNA]</scope>
    <source>
        <strain evidence="1 2">7Q-K02</strain>
    </source>
</reference>
<proteinExistence type="predicted"/>
<dbReference type="Proteomes" id="UP000434209">
    <property type="component" value="Chromosome 3"/>
</dbReference>
<dbReference type="OrthoDB" id="5402478at2"/>
<keyword evidence="2" id="KW-1185">Reference proteome</keyword>
<accession>A0A7Z2GBS1</accession>
<evidence type="ECO:0000313" key="2">
    <source>
        <dbReference type="Proteomes" id="UP000434209"/>
    </source>
</evidence>
<name>A0A7Z2GBS1_9BURK</name>
<dbReference type="EMBL" id="CP046911">
    <property type="protein sequence ID" value="QGZ58887.1"/>
    <property type="molecule type" value="Genomic_DNA"/>
</dbReference>
<dbReference type="AlphaFoldDB" id="A0A7Z2GBS1"/>
<dbReference type="InterPro" id="IPR019587">
    <property type="entry name" value="Polyketide_cyclase/dehydratase"/>
</dbReference>
<dbReference type="KEGG" id="pacp:FAZ97_28480"/>
<protein>
    <submittedName>
        <fullName evidence="1">Polyketide cyclase</fullName>
    </submittedName>
</protein>
<evidence type="ECO:0000313" key="1">
    <source>
        <dbReference type="EMBL" id="QGZ58887.1"/>
    </source>
</evidence>
<gene>
    <name evidence="1" type="ORF">FAZ97_28480</name>
</gene>
<dbReference type="InterPro" id="IPR023393">
    <property type="entry name" value="START-like_dom_sf"/>
</dbReference>
<dbReference type="Pfam" id="PF10604">
    <property type="entry name" value="Polyketide_cyc2"/>
    <property type="match status" value="1"/>
</dbReference>
<dbReference type="Gene3D" id="3.30.530.20">
    <property type="match status" value="1"/>
</dbReference>
<dbReference type="RefSeq" id="WP_158762074.1">
    <property type="nucleotide sequence ID" value="NZ_CP046911.1"/>
</dbReference>
<organism evidence="1 2">
    <name type="scientific">Paraburkholderia acidiphila</name>
    <dbReference type="NCBI Taxonomy" id="2571747"/>
    <lineage>
        <taxon>Bacteria</taxon>
        <taxon>Pseudomonadati</taxon>
        <taxon>Pseudomonadota</taxon>
        <taxon>Betaproteobacteria</taxon>
        <taxon>Burkholderiales</taxon>
        <taxon>Burkholderiaceae</taxon>
        <taxon>Paraburkholderia</taxon>
    </lineage>
</organism>
<dbReference type="CDD" id="cd07824">
    <property type="entry name" value="SRPBCC_6"/>
    <property type="match status" value="1"/>
</dbReference>
<sequence>MAEFRLTTLWCIEAPLQPVWDAIHASTNWPRWWKNVEAVRELHPGETDGLGAVHRYTWKGVLPYRVIIDVRVTRVTPLVALEGEASGALEGVGRWHFSAEGGRTMVRYDWHVRTASTWMSAVARAPFARRVLRWNHDSIMREGGLALARLLEARLVDGSAERSTEHSTKRSAKHSTKPR</sequence>